<protein>
    <recommendedName>
        <fullName evidence="5">DUF295 domain-containing protein</fullName>
    </recommendedName>
</protein>
<evidence type="ECO:0000259" key="1">
    <source>
        <dbReference type="Pfam" id="PF03478"/>
    </source>
</evidence>
<dbReference type="InterPro" id="IPR036047">
    <property type="entry name" value="F-box-like_dom_sf"/>
</dbReference>
<dbReference type="Gene3D" id="1.20.1280.50">
    <property type="match status" value="1"/>
</dbReference>
<evidence type="ECO:0000313" key="3">
    <source>
        <dbReference type="EMBL" id="KAK1642648.1"/>
    </source>
</evidence>
<evidence type="ECO:0000313" key="4">
    <source>
        <dbReference type="Proteomes" id="UP001231189"/>
    </source>
</evidence>
<name>A0AAD8W497_LOLMU</name>
<dbReference type="AlphaFoldDB" id="A0AAD8W497"/>
<sequence length="385" mass="43131">MLRAREPCSPWSDGLPPELLDTILRYLTCLADRVYFAAVCRVWRSAAQVHKAPQCHLPLLLLPSPAAPSFLSLHSGAIRRLHLSESVRAARLCGSHEGGWVVLASDQWRGYAAVNLCSGAMVPLPDRLRIPSARGRIDTTCEYHMVIRTVTFSGTPSAEGCLAAAHVSSASNIAFWRMGMERYWLARRHDVVDVIQDIIYYKEGFHVLSSTEDVVVYAPKGDLLGMSHTSYLMQKRTDYKPDRLLPKGHSVSRYLVESRGKLLMVLRLFGPKQQRHFRIFEMNLAGGGGGSGASWVELHALPGRALLLGRGCSRAFEVSQFDTLRVGSIYYLDDASFNLSLAWSNGSRYPSTFMGVYDFHKTHNVMRHYPRESTSECSLPIWFIP</sequence>
<dbReference type="SUPFAM" id="SSF81383">
    <property type="entry name" value="F-box domain"/>
    <property type="match status" value="1"/>
</dbReference>
<dbReference type="Pfam" id="PF03478">
    <property type="entry name" value="Beta-prop_KIB1-4"/>
    <property type="match status" value="1"/>
</dbReference>
<dbReference type="InterPro" id="IPR001810">
    <property type="entry name" value="F-box_dom"/>
</dbReference>
<proteinExistence type="predicted"/>
<organism evidence="3 4">
    <name type="scientific">Lolium multiflorum</name>
    <name type="common">Italian ryegrass</name>
    <name type="synonym">Lolium perenne subsp. multiflorum</name>
    <dbReference type="NCBI Taxonomy" id="4521"/>
    <lineage>
        <taxon>Eukaryota</taxon>
        <taxon>Viridiplantae</taxon>
        <taxon>Streptophyta</taxon>
        <taxon>Embryophyta</taxon>
        <taxon>Tracheophyta</taxon>
        <taxon>Spermatophyta</taxon>
        <taxon>Magnoliopsida</taxon>
        <taxon>Liliopsida</taxon>
        <taxon>Poales</taxon>
        <taxon>Poaceae</taxon>
        <taxon>BOP clade</taxon>
        <taxon>Pooideae</taxon>
        <taxon>Poodae</taxon>
        <taxon>Poeae</taxon>
        <taxon>Poeae Chloroplast Group 2 (Poeae type)</taxon>
        <taxon>Loliodinae</taxon>
        <taxon>Loliinae</taxon>
        <taxon>Lolium</taxon>
    </lineage>
</organism>
<dbReference type="InterPro" id="IPR005174">
    <property type="entry name" value="KIB1-4_b-propeller"/>
</dbReference>
<gene>
    <name evidence="3" type="ORF">QYE76_060453</name>
</gene>
<evidence type="ECO:0000259" key="2">
    <source>
        <dbReference type="Pfam" id="PF12937"/>
    </source>
</evidence>
<dbReference type="EMBL" id="JAUUTY010000004">
    <property type="protein sequence ID" value="KAK1642648.1"/>
    <property type="molecule type" value="Genomic_DNA"/>
</dbReference>
<comment type="caution">
    <text evidence="3">The sequence shown here is derived from an EMBL/GenBank/DDBJ whole genome shotgun (WGS) entry which is preliminary data.</text>
</comment>
<feature type="domain" description="KIB1-4 beta-propeller" evidence="1">
    <location>
        <begin position="70"/>
        <end position="358"/>
    </location>
</feature>
<dbReference type="Pfam" id="PF12937">
    <property type="entry name" value="F-box-like"/>
    <property type="match status" value="1"/>
</dbReference>
<reference evidence="3" key="1">
    <citation type="submission" date="2023-07" db="EMBL/GenBank/DDBJ databases">
        <title>A chromosome-level genome assembly of Lolium multiflorum.</title>
        <authorList>
            <person name="Chen Y."/>
            <person name="Copetti D."/>
            <person name="Kolliker R."/>
            <person name="Studer B."/>
        </authorList>
    </citation>
    <scope>NUCLEOTIDE SEQUENCE</scope>
    <source>
        <strain evidence="3">02402/16</strain>
        <tissue evidence="3">Leaf</tissue>
    </source>
</reference>
<dbReference type="Proteomes" id="UP001231189">
    <property type="component" value="Unassembled WGS sequence"/>
</dbReference>
<feature type="domain" description="F-box" evidence="2">
    <location>
        <begin position="14"/>
        <end position="47"/>
    </location>
</feature>
<accession>A0AAD8W497</accession>
<dbReference type="PANTHER" id="PTHR33110:SF144">
    <property type="entry name" value="OS01G0660700 PROTEIN"/>
    <property type="match status" value="1"/>
</dbReference>
<keyword evidence="4" id="KW-1185">Reference proteome</keyword>
<dbReference type="PANTHER" id="PTHR33110">
    <property type="entry name" value="F-BOX/KELCH-REPEAT PROTEIN-RELATED"/>
    <property type="match status" value="1"/>
</dbReference>
<evidence type="ECO:0008006" key="5">
    <source>
        <dbReference type="Google" id="ProtNLM"/>
    </source>
</evidence>